<organism evidence="1 2">
    <name type="scientific">Blastococcus saxobsidens (strain DD2)</name>
    <dbReference type="NCBI Taxonomy" id="1146883"/>
    <lineage>
        <taxon>Bacteria</taxon>
        <taxon>Bacillati</taxon>
        <taxon>Actinomycetota</taxon>
        <taxon>Actinomycetes</taxon>
        <taxon>Geodermatophilales</taxon>
        <taxon>Geodermatophilaceae</taxon>
        <taxon>Blastococcus</taxon>
    </lineage>
</organism>
<evidence type="ECO:0000313" key="2">
    <source>
        <dbReference type="Proteomes" id="UP000007517"/>
    </source>
</evidence>
<evidence type="ECO:0000313" key="1">
    <source>
        <dbReference type="EMBL" id="CCG02031.1"/>
    </source>
</evidence>
<dbReference type="HOGENOM" id="CLU_1666028_0_0_11"/>
<dbReference type="OrthoDB" id="5190848at2"/>
<reference evidence="2" key="2">
    <citation type="submission" date="2012-02" db="EMBL/GenBank/DDBJ databases">
        <title>Complete genome sequence of Blastococcus saxobsidens strain DD2.</title>
        <authorList>
            <person name="Genoscope."/>
        </authorList>
    </citation>
    <scope>NUCLEOTIDE SEQUENCE [LARGE SCALE GENOMIC DNA]</scope>
    <source>
        <strain evidence="2">DD2</strain>
    </source>
</reference>
<dbReference type="KEGG" id="bsd:BLASA_1087"/>
<dbReference type="Proteomes" id="UP000007517">
    <property type="component" value="Chromosome"/>
</dbReference>
<reference evidence="1 2" key="1">
    <citation type="journal article" date="2012" name="J. Bacteriol.">
        <title>Genome Sequence of Blastococcus saxobsidens DD2, a Stone-Inhabiting Bacterium.</title>
        <authorList>
            <person name="Chouaia B."/>
            <person name="Crotti E."/>
            <person name="Brusetti L."/>
            <person name="Daffonchio D."/>
            <person name="Essoussi I."/>
            <person name="Nouioui I."/>
            <person name="Sbissi I."/>
            <person name="Ghodhbane-Gtari F."/>
            <person name="Gtari M."/>
            <person name="Vacherie B."/>
            <person name="Barbe V."/>
            <person name="Medigue C."/>
            <person name="Gury J."/>
            <person name="Pujic P."/>
            <person name="Normand P."/>
        </authorList>
    </citation>
    <scope>NUCLEOTIDE SEQUENCE [LARGE SCALE GENOMIC DNA]</scope>
    <source>
        <strain evidence="1 2">DD2</strain>
    </source>
</reference>
<dbReference type="EMBL" id="FO117623">
    <property type="protein sequence ID" value="CCG02031.1"/>
    <property type="molecule type" value="Genomic_DNA"/>
</dbReference>
<name>H6RVF4_BLASD</name>
<gene>
    <name evidence="1" type="ordered locus">BLASA_1087</name>
</gene>
<protein>
    <submittedName>
        <fullName evidence="1">Uncharacterized protein</fullName>
    </submittedName>
</protein>
<keyword evidence="2" id="KW-1185">Reference proteome</keyword>
<proteinExistence type="predicted"/>
<dbReference type="RefSeq" id="WP_014374935.1">
    <property type="nucleotide sequence ID" value="NC_016943.1"/>
</dbReference>
<dbReference type="AlphaFoldDB" id="H6RVF4"/>
<sequence length="158" mass="17502">MVAPASVLIARWRRLDAAMSRARAADVGSATEMPDAVVAVLHATYDLWEVWRREAQLSRKAQNERAGRDGGGQTAAALISARGGTTHEPVDFARNEGFGRQPFGVTPLGGGWYWQAYVDDREKVRAGWYASRVRWKPVLLPLEVAHEWLASQPEIAHP</sequence>
<accession>H6RVF4</accession>